<evidence type="ECO:0000259" key="8">
    <source>
        <dbReference type="Pfam" id="PF01694"/>
    </source>
</evidence>
<dbReference type="Gene3D" id="1.20.1540.10">
    <property type="entry name" value="Rhomboid-like"/>
    <property type="match status" value="1"/>
</dbReference>
<dbReference type="GO" id="GO:0004252">
    <property type="term" value="F:serine-type endopeptidase activity"/>
    <property type="evidence" value="ECO:0007669"/>
    <property type="project" value="InterPro"/>
</dbReference>
<feature type="transmembrane region" description="Helical" evidence="7">
    <location>
        <begin position="192"/>
        <end position="210"/>
    </location>
</feature>
<dbReference type="InterPro" id="IPR035952">
    <property type="entry name" value="Rhomboid-like_sf"/>
</dbReference>
<comment type="subcellular location">
    <subcellularLocation>
        <location evidence="1">Membrane</location>
        <topology evidence="1">Multi-pass membrane protein</topology>
    </subcellularLocation>
</comment>
<evidence type="ECO:0000256" key="6">
    <source>
        <dbReference type="ARBA" id="ARBA00023136"/>
    </source>
</evidence>
<proteinExistence type="inferred from homology"/>
<keyword evidence="11" id="KW-1185">Reference proteome</keyword>
<dbReference type="InterPro" id="IPR050925">
    <property type="entry name" value="Rhomboid_protease_S54"/>
</dbReference>
<evidence type="ECO:0000256" key="1">
    <source>
        <dbReference type="ARBA" id="ARBA00004141"/>
    </source>
</evidence>
<dbReference type="GO" id="GO:0006508">
    <property type="term" value="P:proteolysis"/>
    <property type="evidence" value="ECO:0007669"/>
    <property type="project" value="UniProtKB-KW"/>
</dbReference>
<feature type="domain" description="DUF6576" evidence="9">
    <location>
        <begin position="230"/>
        <end position="276"/>
    </location>
</feature>
<dbReference type="RefSeq" id="WP_081147024.1">
    <property type="nucleotide sequence ID" value="NZ_LVYD01000042.1"/>
</dbReference>
<organism evidence="10 11">
    <name type="scientific">Niastella vici</name>
    <dbReference type="NCBI Taxonomy" id="1703345"/>
    <lineage>
        <taxon>Bacteria</taxon>
        <taxon>Pseudomonadati</taxon>
        <taxon>Bacteroidota</taxon>
        <taxon>Chitinophagia</taxon>
        <taxon>Chitinophagales</taxon>
        <taxon>Chitinophagaceae</taxon>
        <taxon>Niastella</taxon>
    </lineage>
</organism>
<keyword evidence="6 7" id="KW-0472">Membrane</keyword>
<keyword evidence="3 7" id="KW-0812">Transmembrane</keyword>
<gene>
    <name evidence="10" type="ORF">A3860_20780</name>
</gene>
<dbReference type="EMBL" id="LVYD01000042">
    <property type="protein sequence ID" value="OQP64406.1"/>
    <property type="molecule type" value="Genomic_DNA"/>
</dbReference>
<dbReference type="GO" id="GO:0016020">
    <property type="term" value="C:membrane"/>
    <property type="evidence" value="ECO:0007669"/>
    <property type="project" value="UniProtKB-SubCell"/>
</dbReference>
<feature type="transmembrane region" description="Helical" evidence="7">
    <location>
        <begin position="133"/>
        <end position="156"/>
    </location>
</feature>
<feature type="transmembrane region" description="Helical" evidence="7">
    <location>
        <begin position="168"/>
        <end position="186"/>
    </location>
</feature>
<dbReference type="STRING" id="1703345.A3860_20780"/>
<keyword evidence="4" id="KW-0378">Hydrolase</keyword>
<name>A0A1V9G1Q9_9BACT</name>
<feature type="transmembrane region" description="Helical" evidence="7">
    <location>
        <begin position="47"/>
        <end position="71"/>
    </location>
</feature>
<evidence type="ECO:0000256" key="3">
    <source>
        <dbReference type="ARBA" id="ARBA00022692"/>
    </source>
</evidence>
<dbReference type="Pfam" id="PF01694">
    <property type="entry name" value="Rhomboid"/>
    <property type="match status" value="1"/>
</dbReference>
<feature type="domain" description="Peptidase S54 rhomboid" evidence="8">
    <location>
        <begin position="43"/>
        <end position="183"/>
    </location>
</feature>
<feature type="transmembrane region" description="Helical" evidence="7">
    <location>
        <begin position="83"/>
        <end position="101"/>
    </location>
</feature>
<dbReference type="AlphaFoldDB" id="A0A1V9G1Q9"/>
<evidence type="ECO:0000256" key="4">
    <source>
        <dbReference type="ARBA" id="ARBA00022801"/>
    </source>
</evidence>
<reference evidence="10 11" key="1">
    <citation type="submission" date="2016-03" db="EMBL/GenBank/DDBJ databases">
        <title>Niastella vici sp. nov., isolated from farmland soil.</title>
        <authorList>
            <person name="Chen L."/>
            <person name="Wang D."/>
            <person name="Yang S."/>
            <person name="Wang G."/>
        </authorList>
    </citation>
    <scope>NUCLEOTIDE SEQUENCE [LARGE SCALE GENOMIC DNA]</scope>
    <source>
        <strain evidence="10 11">DJ57</strain>
    </source>
</reference>
<protein>
    <submittedName>
        <fullName evidence="10">Rhomboid family intramembrane serine protease</fullName>
    </submittedName>
</protein>
<evidence type="ECO:0000256" key="5">
    <source>
        <dbReference type="ARBA" id="ARBA00022989"/>
    </source>
</evidence>
<comment type="similarity">
    <text evidence="2">Belongs to the peptidase S54 family.</text>
</comment>
<evidence type="ECO:0000256" key="2">
    <source>
        <dbReference type="ARBA" id="ARBA00009045"/>
    </source>
</evidence>
<dbReference type="PANTHER" id="PTHR43731:SF14">
    <property type="entry name" value="PRESENILIN-ASSOCIATED RHOMBOID-LIKE PROTEIN, MITOCHONDRIAL"/>
    <property type="match status" value="1"/>
</dbReference>
<dbReference type="SUPFAM" id="SSF144091">
    <property type="entry name" value="Rhomboid-like"/>
    <property type="match status" value="1"/>
</dbReference>
<dbReference type="Pfam" id="PF20216">
    <property type="entry name" value="DUF6576"/>
    <property type="match status" value="1"/>
</dbReference>
<sequence length="276" mass="31666">MTAGMITLILILVTVVVSYKGFKDHFFFEKYEFGVDKVRLYRDYKRLVTSGFLHVNWMHLIFNMLALYFFAGSLSRALDPFQFLLIYFASLIGGNLLSLLIYKNQGDYTSVGASGAVCGAIFANIALDPNSTIMFFIIPMRGWIFGLLYIGFTIYGVRSKRDNIGHEAHLGGAMIGMLLAICLEPDALMQNYIYILIIAIPTLAFIYLIITRPHILLIDNLFYNRHKDYYSIDHKYNEKKTSQQQDIDKILDKISKRGINSLSQKEKQMLKDFSKK</sequence>
<dbReference type="InterPro" id="IPR022764">
    <property type="entry name" value="Peptidase_S54_rhomboid_dom"/>
</dbReference>
<feature type="transmembrane region" description="Helical" evidence="7">
    <location>
        <begin position="108"/>
        <end position="127"/>
    </location>
</feature>
<dbReference type="Proteomes" id="UP000192796">
    <property type="component" value="Unassembled WGS sequence"/>
</dbReference>
<evidence type="ECO:0000313" key="11">
    <source>
        <dbReference type="Proteomes" id="UP000192796"/>
    </source>
</evidence>
<dbReference type="OrthoDB" id="9807874at2"/>
<evidence type="ECO:0000313" key="10">
    <source>
        <dbReference type="EMBL" id="OQP64406.1"/>
    </source>
</evidence>
<evidence type="ECO:0000259" key="9">
    <source>
        <dbReference type="Pfam" id="PF20216"/>
    </source>
</evidence>
<comment type="caution">
    <text evidence="10">The sequence shown here is derived from an EMBL/GenBank/DDBJ whole genome shotgun (WGS) entry which is preliminary data.</text>
</comment>
<evidence type="ECO:0000256" key="7">
    <source>
        <dbReference type="SAM" id="Phobius"/>
    </source>
</evidence>
<keyword evidence="10" id="KW-0645">Protease</keyword>
<dbReference type="PANTHER" id="PTHR43731">
    <property type="entry name" value="RHOMBOID PROTEASE"/>
    <property type="match status" value="1"/>
</dbReference>
<dbReference type="InterPro" id="IPR046483">
    <property type="entry name" value="DUF6576"/>
</dbReference>
<keyword evidence="5 7" id="KW-1133">Transmembrane helix</keyword>
<accession>A0A1V9G1Q9</accession>
<feature type="transmembrane region" description="Helical" evidence="7">
    <location>
        <begin position="6"/>
        <end position="22"/>
    </location>
</feature>